<evidence type="ECO:0000256" key="4">
    <source>
        <dbReference type="ARBA" id="ARBA00022989"/>
    </source>
</evidence>
<feature type="transmembrane region" description="Helical" evidence="6">
    <location>
        <begin position="44"/>
        <end position="65"/>
    </location>
</feature>
<name>A0A4R9A2J0_9MICO</name>
<feature type="transmembrane region" description="Helical" evidence="6">
    <location>
        <begin position="448"/>
        <end position="468"/>
    </location>
</feature>
<feature type="transmembrane region" description="Helical" evidence="6">
    <location>
        <begin position="422"/>
        <end position="441"/>
    </location>
</feature>
<dbReference type="Proteomes" id="UP000297447">
    <property type="component" value="Unassembled WGS sequence"/>
</dbReference>
<feature type="transmembrane region" description="Helical" evidence="6">
    <location>
        <begin position="249"/>
        <end position="269"/>
    </location>
</feature>
<proteinExistence type="predicted"/>
<evidence type="ECO:0000256" key="2">
    <source>
        <dbReference type="ARBA" id="ARBA00022475"/>
    </source>
</evidence>
<dbReference type="PANTHER" id="PTHR30250:SF26">
    <property type="entry name" value="PSMA PROTEIN"/>
    <property type="match status" value="1"/>
</dbReference>
<evidence type="ECO:0008006" key="9">
    <source>
        <dbReference type="Google" id="ProtNLM"/>
    </source>
</evidence>
<evidence type="ECO:0000313" key="8">
    <source>
        <dbReference type="Proteomes" id="UP000297447"/>
    </source>
</evidence>
<feature type="transmembrane region" description="Helical" evidence="6">
    <location>
        <begin position="186"/>
        <end position="206"/>
    </location>
</feature>
<feature type="transmembrane region" description="Helical" evidence="6">
    <location>
        <begin position="474"/>
        <end position="492"/>
    </location>
</feature>
<organism evidence="7 8">
    <name type="scientific">Cryobacterium frigoriphilum</name>
    <dbReference type="NCBI Taxonomy" id="1259150"/>
    <lineage>
        <taxon>Bacteria</taxon>
        <taxon>Bacillati</taxon>
        <taxon>Actinomycetota</taxon>
        <taxon>Actinomycetes</taxon>
        <taxon>Micrococcales</taxon>
        <taxon>Microbacteriaceae</taxon>
        <taxon>Cryobacterium</taxon>
    </lineage>
</organism>
<feature type="transmembrane region" description="Helical" evidence="6">
    <location>
        <begin position="156"/>
        <end position="179"/>
    </location>
</feature>
<feature type="transmembrane region" description="Helical" evidence="6">
    <location>
        <begin position="212"/>
        <end position="229"/>
    </location>
</feature>
<comment type="caution">
    <text evidence="7">The sequence shown here is derived from an EMBL/GenBank/DDBJ whole genome shotgun (WGS) entry which is preliminary data.</text>
</comment>
<keyword evidence="4 6" id="KW-1133">Transmembrane helix</keyword>
<evidence type="ECO:0000256" key="3">
    <source>
        <dbReference type="ARBA" id="ARBA00022692"/>
    </source>
</evidence>
<feature type="transmembrane region" description="Helical" evidence="6">
    <location>
        <begin position="324"/>
        <end position="344"/>
    </location>
</feature>
<dbReference type="RefSeq" id="WP_134519113.1">
    <property type="nucleotide sequence ID" value="NZ_SOHE01000040.1"/>
</dbReference>
<feature type="transmembrane region" description="Helical" evidence="6">
    <location>
        <begin position="356"/>
        <end position="375"/>
    </location>
</feature>
<evidence type="ECO:0000256" key="1">
    <source>
        <dbReference type="ARBA" id="ARBA00004651"/>
    </source>
</evidence>
<sequence length="507" mass="52042">MPSGPITTAPAGVLPGARRTGYAGTHARRGQIVLVVGGTPVRRVLVAGGFSLTSVVAQGLTRLFYSILIARFLAPGSLSDTNTVISIAMFAALLWPSSVANASTMFVARARGAADPALEHATTRFLKRRALQSNAALGLLAGAYSLLFFAPGEALTAGFTFAIVVGFGLSSFVRGLLYATDRVPRAAFLDVAALLMALSGLAVVIRMRADDLLLLPLASGYALIIVIGWPRSDRTNGQAPRREIDRFVFWGIAGMVATGGFLQLTMIIAHASGTPTSSDLYAAALTLATPAAMLTSVVSLVLFPSLARLVGSGDQSGAQRQTDLAMRGLAAVLVAAFGALTLLAPPLLSVIYGNQFSGASAILATLLIASLLGALSGPAADALGSRTAGGIRGLAILRVAGFGIGLVACLTLGSLLGALGVALGYLVGMVVAGLGSIIYAWRRLDLRWGALSARFLAGMVLLAVLLGVRDLATGTAAILGLTAVFLAGWALISLPDTRQLVRLGIRP</sequence>
<evidence type="ECO:0000256" key="5">
    <source>
        <dbReference type="ARBA" id="ARBA00023136"/>
    </source>
</evidence>
<dbReference type="GO" id="GO:0005886">
    <property type="term" value="C:plasma membrane"/>
    <property type="evidence" value="ECO:0007669"/>
    <property type="project" value="UniProtKB-SubCell"/>
</dbReference>
<feature type="transmembrane region" description="Helical" evidence="6">
    <location>
        <begin position="85"/>
        <end position="108"/>
    </location>
</feature>
<dbReference type="PANTHER" id="PTHR30250">
    <property type="entry name" value="PST FAMILY PREDICTED COLANIC ACID TRANSPORTER"/>
    <property type="match status" value="1"/>
</dbReference>
<dbReference type="OrthoDB" id="3826649at2"/>
<protein>
    <recommendedName>
        <fullName evidence="9">Lipopolysaccharide biosynthesis protein</fullName>
    </recommendedName>
</protein>
<dbReference type="EMBL" id="SOHE01000040">
    <property type="protein sequence ID" value="TFD50798.1"/>
    <property type="molecule type" value="Genomic_DNA"/>
</dbReference>
<evidence type="ECO:0000313" key="7">
    <source>
        <dbReference type="EMBL" id="TFD50798.1"/>
    </source>
</evidence>
<keyword evidence="2" id="KW-1003">Cell membrane</keyword>
<dbReference type="InterPro" id="IPR050833">
    <property type="entry name" value="Poly_Biosynth_Transport"/>
</dbReference>
<reference evidence="7 8" key="1">
    <citation type="submission" date="2019-03" db="EMBL/GenBank/DDBJ databases">
        <title>Genomics of glacier-inhabiting Cryobacterium strains.</title>
        <authorList>
            <person name="Liu Q."/>
            <person name="Xin Y.-H."/>
        </authorList>
    </citation>
    <scope>NUCLEOTIDE SEQUENCE [LARGE SCALE GENOMIC DNA]</scope>
    <source>
        <strain evidence="7 8">Hh14</strain>
    </source>
</reference>
<accession>A0A4R9A2J0</accession>
<feature type="transmembrane region" description="Helical" evidence="6">
    <location>
        <begin position="281"/>
        <end position="303"/>
    </location>
</feature>
<feature type="transmembrane region" description="Helical" evidence="6">
    <location>
        <begin position="395"/>
        <end position="416"/>
    </location>
</feature>
<keyword evidence="3 6" id="KW-0812">Transmembrane</keyword>
<keyword evidence="8" id="KW-1185">Reference proteome</keyword>
<comment type="subcellular location">
    <subcellularLocation>
        <location evidence="1">Cell membrane</location>
        <topology evidence="1">Multi-pass membrane protein</topology>
    </subcellularLocation>
</comment>
<feature type="transmembrane region" description="Helical" evidence="6">
    <location>
        <begin position="129"/>
        <end position="150"/>
    </location>
</feature>
<keyword evidence="5 6" id="KW-0472">Membrane</keyword>
<evidence type="ECO:0000256" key="6">
    <source>
        <dbReference type="SAM" id="Phobius"/>
    </source>
</evidence>
<dbReference type="AlphaFoldDB" id="A0A4R9A2J0"/>
<gene>
    <name evidence="7" type="ORF">E3T55_08345</name>
</gene>